<dbReference type="PANTHER" id="PTHR30432:SF1">
    <property type="entry name" value="DNA-BINDING TRANSCRIPTIONAL DUAL REGULATOR MODE"/>
    <property type="match status" value="1"/>
</dbReference>
<evidence type="ECO:0000313" key="2">
    <source>
        <dbReference type="Proteomes" id="UP001221558"/>
    </source>
</evidence>
<reference evidence="1 2" key="1">
    <citation type="submission" date="2023-02" db="EMBL/GenBank/DDBJ databases">
        <title>Genome sequence of Sphingobacterium sp. KACC 22765.</title>
        <authorList>
            <person name="Kim S."/>
            <person name="Heo J."/>
            <person name="Kwon S.-W."/>
        </authorList>
    </citation>
    <scope>NUCLEOTIDE SEQUENCE [LARGE SCALE GENOMIC DNA]</scope>
    <source>
        <strain evidence="1 2">KACC 22765</strain>
    </source>
</reference>
<dbReference type="SUPFAM" id="SSF46785">
    <property type="entry name" value="Winged helix' DNA-binding domain"/>
    <property type="match status" value="1"/>
</dbReference>
<keyword evidence="2" id="KW-1185">Reference proteome</keyword>
<dbReference type="Gene3D" id="1.10.10.10">
    <property type="entry name" value="Winged helix-like DNA-binding domain superfamily/Winged helix DNA-binding domain"/>
    <property type="match status" value="1"/>
</dbReference>
<dbReference type="PANTHER" id="PTHR30432">
    <property type="entry name" value="TRANSCRIPTIONAL REGULATOR MODE"/>
    <property type="match status" value="1"/>
</dbReference>
<dbReference type="EMBL" id="CP117880">
    <property type="protein sequence ID" value="WDF66830.1"/>
    <property type="molecule type" value="Genomic_DNA"/>
</dbReference>
<organism evidence="1 2">
    <name type="scientific">Sphingobacterium oryzagri</name>
    <dbReference type="NCBI Taxonomy" id="3025669"/>
    <lineage>
        <taxon>Bacteria</taxon>
        <taxon>Pseudomonadati</taxon>
        <taxon>Bacteroidota</taxon>
        <taxon>Sphingobacteriia</taxon>
        <taxon>Sphingobacteriales</taxon>
        <taxon>Sphingobacteriaceae</taxon>
        <taxon>Sphingobacterium</taxon>
    </lineage>
</organism>
<dbReference type="RefSeq" id="WP_274265570.1">
    <property type="nucleotide sequence ID" value="NZ_CP117880.1"/>
</dbReference>
<gene>
    <name evidence="1" type="ORF">PQ465_10990</name>
</gene>
<accession>A0ABY7WBK6</accession>
<dbReference type="InterPro" id="IPR051815">
    <property type="entry name" value="Molybdate_resp_trans_reg"/>
</dbReference>
<dbReference type="Proteomes" id="UP001221558">
    <property type="component" value="Chromosome"/>
</dbReference>
<proteinExistence type="predicted"/>
<sequence>MNIKKIDLDKGQIRAKIWIEDADGQKVCGRGPIELLEKIDALGSIQQATEAMGMSYKKALALLHMLNKHCSSPVINTNKGGSSRGGATLTPAGLQLIKSYQALEAEFQEAVQQLAKAYLS</sequence>
<dbReference type="InterPro" id="IPR036390">
    <property type="entry name" value="WH_DNA-bd_sf"/>
</dbReference>
<protein>
    <submittedName>
        <fullName evidence="1">LysR family transcriptional regulator</fullName>
    </submittedName>
</protein>
<name>A0ABY7WBK6_9SPHI</name>
<dbReference type="InterPro" id="IPR036388">
    <property type="entry name" value="WH-like_DNA-bd_sf"/>
</dbReference>
<evidence type="ECO:0000313" key="1">
    <source>
        <dbReference type="EMBL" id="WDF66830.1"/>
    </source>
</evidence>